<dbReference type="OMA" id="SCPMLTI"/>
<dbReference type="OrthoDB" id="5794814at2759"/>
<evidence type="ECO:0000256" key="6">
    <source>
        <dbReference type="SAM" id="Phobius"/>
    </source>
</evidence>
<evidence type="ECO:0000256" key="2">
    <source>
        <dbReference type="ARBA" id="ARBA00006860"/>
    </source>
</evidence>
<dbReference type="PANTHER" id="PTHR31216">
    <property type="entry name" value="SERPENTINE RECEPTOR CLASS BETA-1-RELATED-RELATED"/>
    <property type="match status" value="1"/>
</dbReference>
<dbReference type="FunCoup" id="G0NLR6">
    <property type="interactions" value="15"/>
</dbReference>
<dbReference type="eggNOG" id="ENOG502TFE3">
    <property type="taxonomic scope" value="Eukaryota"/>
</dbReference>
<evidence type="ECO:0000256" key="3">
    <source>
        <dbReference type="ARBA" id="ARBA00022692"/>
    </source>
</evidence>
<evidence type="ECO:0000256" key="4">
    <source>
        <dbReference type="ARBA" id="ARBA00022989"/>
    </source>
</evidence>
<feature type="transmembrane region" description="Helical" evidence="6">
    <location>
        <begin position="140"/>
        <end position="161"/>
    </location>
</feature>
<evidence type="ECO:0000313" key="7">
    <source>
        <dbReference type="EMBL" id="EGT33838.1"/>
    </source>
</evidence>
<feature type="transmembrane region" description="Helical" evidence="6">
    <location>
        <begin position="184"/>
        <end position="206"/>
    </location>
</feature>
<dbReference type="Pfam" id="PF02175">
    <property type="entry name" value="7TM_GPCR_Srb"/>
    <property type="match status" value="1"/>
</dbReference>
<keyword evidence="5 6" id="KW-0472">Membrane</keyword>
<feature type="transmembrane region" description="Helical" evidence="6">
    <location>
        <begin position="57"/>
        <end position="81"/>
    </location>
</feature>
<protein>
    <submittedName>
        <fullName evidence="7">CBN-SRB-6 protein</fullName>
    </submittedName>
</protein>
<dbReference type="AlphaFoldDB" id="G0NLR6"/>
<accession>G0NLR6</accession>
<dbReference type="PANTHER" id="PTHR31216:SF12">
    <property type="entry name" value="SERPENTINE RECEPTOR CLASS BETA-1-RELATED"/>
    <property type="match status" value="1"/>
</dbReference>
<dbReference type="GO" id="GO:0050830">
    <property type="term" value="P:defense response to Gram-positive bacterium"/>
    <property type="evidence" value="ECO:0007669"/>
    <property type="project" value="EnsemblMetazoa"/>
</dbReference>
<keyword evidence="8" id="KW-1185">Reference proteome</keyword>
<feature type="transmembrane region" description="Helical" evidence="6">
    <location>
        <begin position="101"/>
        <end position="120"/>
    </location>
</feature>
<comment type="similarity">
    <text evidence="2">Belongs to the nematode receptor-like protein srb family.</text>
</comment>
<dbReference type="STRING" id="135651.G0NLR6"/>
<sequence length="338" mass="38456">MSFVMNNCELSYQITYDPLYRYSQIFTLISSTISVLPLSFILYKLRRSTFHSNVRLLYMLYFSQILLSVINNVVVFGHHVIVPFLADTKCDLLIDPLKNRVLQTVGIFGVSCPMLTILGISVERLFALVFASCYEHASSVAGVAIAALTMIADVVIIVLFLRNERFDQPSISYFMIPETSGNKMNILCWSLLLANALNLIFNFCLVKANTILKEKWRTSLSVRYQMEENIVTTKFSTFISFLHVFFFSLYLGITLCIRYIGPKFLTTPADLLSVRGVYITIPTYNLLIGIASCLMLRHLQGQKVAKVYAETTMDYSGMGSKIHNEAIFNIWQTKSTKY</sequence>
<dbReference type="HOGENOM" id="CLU_045882_1_0_1"/>
<feature type="transmembrane region" description="Helical" evidence="6">
    <location>
        <begin position="235"/>
        <end position="260"/>
    </location>
</feature>
<dbReference type="GO" id="GO:0007606">
    <property type="term" value="P:sensory perception of chemical stimulus"/>
    <property type="evidence" value="ECO:0007669"/>
    <property type="project" value="InterPro"/>
</dbReference>
<comment type="subcellular location">
    <subcellularLocation>
        <location evidence="1">Membrane</location>
        <topology evidence="1">Multi-pass membrane protein</topology>
    </subcellularLocation>
</comment>
<name>G0NLR6_CAEBE</name>
<feature type="transmembrane region" description="Helical" evidence="6">
    <location>
        <begin position="25"/>
        <end position="45"/>
    </location>
</feature>
<dbReference type="GO" id="GO:0009593">
    <property type="term" value="P:detection of chemical stimulus"/>
    <property type="evidence" value="ECO:0007669"/>
    <property type="project" value="EnsemblMetazoa"/>
</dbReference>
<gene>
    <name evidence="7" type="primary">Cbn-srb-6</name>
    <name evidence="7" type="ORF">CAEBREN_03369</name>
</gene>
<dbReference type="InParanoid" id="G0NLR6"/>
<evidence type="ECO:0000256" key="5">
    <source>
        <dbReference type="ARBA" id="ARBA00023136"/>
    </source>
</evidence>
<evidence type="ECO:0000313" key="8">
    <source>
        <dbReference type="Proteomes" id="UP000008068"/>
    </source>
</evidence>
<dbReference type="GO" id="GO:0016020">
    <property type="term" value="C:membrane"/>
    <property type="evidence" value="ECO:0007669"/>
    <property type="project" value="UniProtKB-SubCell"/>
</dbReference>
<dbReference type="InterPro" id="IPR002184">
    <property type="entry name" value="7TM_GPCR_serpentine_rcpt_Srb"/>
</dbReference>
<dbReference type="EMBL" id="GL379906">
    <property type="protein sequence ID" value="EGT33838.1"/>
    <property type="molecule type" value="Genomic_DNA"/>
</dbReference>
<evidence type="ECO:0000256" key="1">
    <source>
        <dbReference type="ARBA" id="ARBA00004141"/>
    </source>
</evidence>
<organism evidence="8">
    <name type="scientific">Caenorhabditis brenneri</name>
    <name type="common">Nematode worm</name>
    <dbReference type="NCBI Taxonomy" id="135651"/>
    <lineage>
        <taxon>Eukaryota</taxon>
        <taxon>Metazoa</taxon>
        <taxon>Ecdysozoa</taxon>
        <taxon>Nematoda</taxon>
        <taxon>Chromadorea</taxon>
        <taxon>Rhabditida</taxon>
        <taxon>Rhabditina</taxon>
        <taxon>Rhabditomorpha</taxon>
        <taxon>Rhabditoidea</taxon>
        <taxon>Rhabditidae</taxon>
        <taxon>Peloderinae</taxon>
        <taxon>Caenorhabditis</taxon>
    </lineage>
</organism>
<reference evidence="8" key="1">
    <citation type="submission" date="2011-07" db="EMBL/GenBank/DDBJ databases">
        <authorList>
            <consortium name="Caenorhabditis brenneri Sequencing and Analysis Consortium"/>
            <person name="Wilson R.K."/>
        </authorList>
    </citation>
    <scope>NUCLEOTIDE SEQUENCE [LARGE SCALE GENOMIC DNA]</scope>
    <source>
        <strain evidence="8">PB2801</strain>
    </source>
</reference>
<keyword evidence="3 6" id="KW-0812">Transmembrane</keyword>
<proteinExistence type="inferred from homology"/>
<dbReference type="Proteomes" id="UP000008068">
    <property type="component" value="Unassembled WGS sequence"/>
</dbReference>
<feature type="transmembrane region" description="Helical" evidence="6">
    <location>
        <begin position="272"/>
        <end position="296"/>
    </location>
</feature>
<keyword evidence="4 6" id="KW-1133">Transmembrane helix</keyword>
<dbReference type="GO" id="GO:0005929">
    <property type="term" value="C:cilium"/>
    <property type="evidence" value="ECO:0007669"/>
    <property type="project" value="EnsemblMetazoa"/>
</dbReference>
<dbReference type="GO" id="GO:0004888">
    <property type="term" value="F:transmembrane signaling receptor activity"/>
    <property type="evidence" value="ECO:0007669"/>
    <property type="project" value="InterPro"/>
</dbReference>
<dbReference type="PRINTS" id="PR00699">
    <property type="entry name" value="TMPROTEINSRB"/>
</dbReference>